<keyword evidence="3" id="KW-0611">Plant defense</keyword>
<dbReference type="EC" id="3.1.1.-" evidence="8"/>
<dbReference type="EMBL" id="CM000149">
    <property type="protein sequence ID" value="EEE53387.1"/>
    <property type="molecule type" value="Genomic_DNA"/>
</dbReference>
<dbReference type="SUPFAM" id="SSF52151">
    <property type="entry name" value="FabD/lysophospholipase-like"/>
    <property type="match status" value="1"/>
</dbReference>
<evidence type="ECO:0000256" key="7">
    <source>
        <dbReference type="PROSITE-ProRule" id="PRU01161"/>
    </source>
</evidence>
<dbReference type="Pfam" id="PF01734">
    <property type="entry name" value="Patatin"/>
    <property type="match status" value="1"/>
</dbReference>
<gene>
    <name evidence="12" type="ORF">OsJ_36433</name>
</gene>
<feature type="compositionally biased region" description="Basic and acidic residues" evidence="9">
    <location>
        <begin position="663"/>
        <end position="675"/>
    </location>
</feature>
<proteinExistence type="inferred from homology"/>
<evidence type="ECO:0000256" key="6">
    <source>
        <dbReference type="ARBA" id="ARBA00025642"/>
    </source>
</evidence>
<feature type="transmembrane region" description="Helical" evidence="10">
    <location>
        <begin position="120"/>
        <end position="146"/>
    </location>
</feature>
<dbReference type="PANTHER" id="PTHR33115:SF22">
    <property type="entry name" value="OS12G0449900 PROTEIN"/>
    <property type="match status" value="1"/>
</dbReference>
<evidence type="ECO:0000256" key="5">
    <source>
        <dbReference type="ARBA" id="ARBA00023098"/>
    </source>
</evidence>
<accession>B9GDN0</accession>
<evidence type="ECO:0000256" key="4">
    <source>
        <dbReference type="ARBA" id="ARBA00022963"/>
    </source>
</evidence>
<evidence type="ECO:0000256" key="9">
    <source>
        <dbReference type="SAM" id="MobiDB-lite"/>
    </source>
</evidence>
<keyword evidence="5 7" id="KW-0443">Lipid metabolism</keyword>
<reference evidence="12" key="1">
    <citation type="journal article" date="2005" name="PLoS Biol.">
        <title>The genomes of Oryza sativa: a history of duplications.</title>
        <authorList>
            <person name="Yu J."/>
            <person name="Wang J."/>
            <person name="Lin W."/>
            <person name="Li S."/>
            <person name="Li H."/>
            <person name="Zhou J."/>
            <person name="Ni P."/>
            <person name="Dong W."/>
            <person name="Hu S."/>
            <person name="Zeng C."/>
            <person name="Zhang J."/>
            <person name="Zhang Y."/>
            <person name="Li R."/>
            <person name="Xu Z."/>
            <person name="Li S."/>
            <person name="Li X."/>
            <person name="Zheng H."/>
            <person name="Cong L."/>
            <person name="Lin L."/>
            <person name="Yin J."/>
            <person name="Geng J."/>
            <person name="Li G."/>
            <person name="Shi J."/>
            <person name="Liu J."/>
            <person name="Lv H."/>
            <person name="Li J."/>
            <person name="Wang J."/>
            <person name="Deng Y."/>
            <person name="Ran L."/>
            <person name="Shi X."/>
            <person name="Wang X."/>
            <person name="Wu Q."/>
            <person name="Li C."/>
            <person name="Ren X."/>
            <person name="Wang J."/>
            <person name="Wang X."/>
            <person name="Li D."/>
            <person name="Liu D."/>
            <person name="Zhang X."/>
            <person name="Ji Z."/>
            <person name="Zhao W."/>
            <person name="Sun Y."/>
            <person name="Zhang Z."/>
            <person name="Bao J."/>
            <person name="Han Y."/>
            <person name="Dong L."/>
            <person name="Ji J."/>
            <person name="Chen P."/>
            <person name="Wu S."/>
            <person name="Liu J."/>
            <person name="Xiao Y."/>
            <person name="Bu D."/>
            <person name="Tan J."/>
            <person name="Yang L."/>
            <person name="Ye C."/>
            <person name="Zhang J."/>
            <person name="Xu J."/>
            <person name="Zhou Y."/>
            <person name="Yu Y."/>
            <person name="Zhang B."/>
            <person name="Zhuang S."/>
            <person name="Wei H."/>
            <person name="Liu B."/>
            <person name="Lei M."/>
            <person name="Yu H."/>
            <person name="Li Y."/>
            <person name="Xu H."/>
            <person name="Wei S."/>
            <person name="He X."/>
            <person name="Fang L."/>
            <person name="Zhang Z."/>
            <person name="Zhang Y."/>
            <person name="Huang X."/>
            <person name="Su Z."/>
            <person name="Tong W."/>
            <person name="Li J."/>
            <person name="Tong Z."/>
            <person name="Li S."/>
            <person name="Ye J."/>
            <person name="Wang L."/>
            <person name="Fang L."/>
            <person name="Lei T."/>
            <person name="Chen C."/>
            <person name="Chen H."/>
            <person name="Xu Z."/>
            <person name="Li H."/>
            <person name="Huang H."/>
            <person name="Zhang F."/>
            <person name="Xu H."/>
            <person name="Li N."/>
            <person name="Zhao C."/>
            <person name="Li S."/>
            <person name="Dong L."/>
            <person name="Huang Y."/>
            <person name="Li L."/>
            <person name="Xi Y."/>
            <person name="Qi Q."/>
            <person name="Li W."/>
            <person name="Zhang B."/>
            <person name="Hu W."/>
            <person name="Zhang Y."/>
            <person name="Tian X."/>
            <person name="Jiao Y."/>
            <person name="Liang X."/>
            <person name="Jin J."/>
            <person name="Gao L."/>
            <person name="Zheng W."/>
            <person name="Hao B."/>
            <person name="Liu S."/>
            <person name="Wang W."/>
            <person name="Yuan L."/>
            <person name="Cao M."/>
            <person name="McDermott J."/>
            <person name="Samudrala R."/>
            <person name="Wang J."/>
            <person name="Wong G.K."/>
            <person name="Yang H."/>
        </authorList>
    </citation>
    <scope>NUCLEOTIDE SEQUENCE [LARGE SCALE GENOMIC DNA]</scope>
</reference>
<feature type="active site" description="Proton acceptor" evidence="7">
    <location>
        <position position="1043"/>
    </location>
</feature>
<evidence type="ECO:0000259" key="11">
    <source>
        <dbReference type="PROSITE" id="PS51635"/>
    </source>
</evidence>
<name>B9GDN0_ORYSJ</name>
<dbReference type="GO" id="GO:0016042">
    <property type="term" value="P:lipid catabolic process"/>
    <property type="evidence" value="ECO:0007669"/>
    <property type="project" value="UniProtKB-UniRule"/>
</dbReference>
<dbReference type="GO" id="GO:0016298">
    <property type="term" value="F:lipase activity"/>
    <property type="evidence" value="ECO:0007669"/>
    <property type="project" value="UniProtKB-ARBA"/>
</dbReference>
<dbReference type="FunFam" id="3.40.1090.10:FF:000005">
    <property type="entry name" value="Patatin"/>
    <property type="match status" value="1"/>
</dbReference>
<keyword evidence="10" id="KW-0472">Membrane</keyword>
<evidence type="ECO:0000256" key="1">
    <source>
        <dbReference type="ARBA" id="ARBA00010240"/>
    </source>
</evidence>
<evidence type="ECO:0000256" key="10">
    <source>
        <dbReference type="SAM" id="Phobius"/>
    </source>
</evidence>
<feature type="active site" description="Nucleophile" evidence="7">
    <location>
        <position position="892"/>
    </location>
</feature>
<sequence length="1246" mass="137656">MAYGLDHSEWLEVKYINNHALFVGYLSMAVKGVGFLVGLWTTVVLLGGFVSMLEKKDFWSLTIITLVQTAGVFDVLLNEKLRHAVNSVDGFLVTMDMVFRCEDEEFDSGIQLWRSRAGRLVTFIQAVVFAIILCPLAVLYLSGLVISTSLSLWRLIQHDYGDGDGSANLTPALNVLYSLALFQGVLFFYQWVSYFAGKRLIEKVASKYWQNSKEAGGAGARAGAWRKLVKVYMKKTKIRCEKDPSFLEEWNLVTFAVELMKPESKSSDYVSGAMILDTILGQKDLTAQHALIRKLVGSASSRKVMKKLLRSLRSASQYNRNIRVHAARIVSRLAGEISLASFPEALSCISSLLDTTTTEQQEQQQQDGDSAPSAHYRDLMVLGRVILQKLAAADEHNLFLIGKKQSTISKAMLPVRKDLLHIHNNGHVDAWKDIVTESLQLMSQLVSAPGKTGDDLRSHILTIHKDDIRVNNIIICKQCQSNKKLHMQAINIFTQQQHPMEALSTTSSNIDTTYSETNIRLLVDIFLTNKDASTRKMAVGILAILLSDQNKSNANANATIIFKASDTVVRDLKTVLLDDEETEYRICAAEILEHLHRTKEASYLKKLMEAMQNVLPKILNEIFISLSPPKQGEKQAEKAEKGTDGTKTDPDIEEGAGAVASKDNVDVNDQKEDIGKKKKDRTRKLHAALLSLSVAIFEKRIRDGKDLDTLAGEIARGDSASSFVGKLRTMVDQNSEQTVNCLRILKIATRMIISLLKLEGCYPKQELENLMVSLSKASEQMFELEALMMLSSSDHTGKKTESFGSLVKEAEGLMKNKKEKNVATTPASTMNGNHAAAGSVAGERVTVLTIDGGGIRGIIPGKVLEFLETELQRLDGPDARLADYFDYIAGTSTGGLITAMLATPKEDGDGPRRPMFAAGEICPFYQEHGPRIFPQRWGKLASTVAAVWGPKYDGRYLRDMVREVLGETTVDGTLTNVVIPTFDVRLLQPVIFSTYDAKNSTLKNARLSDVCIGTSAAPTYLPAHYFQTHDDASGETREYNLIDGGVAANNPTMVAMTMITEEMIAEEKAPLLLTKPPEKECGRFLVLSIGTGLTSDEGLYTAEKCSRWGALGWLRHRGMAPIIDIFMAGSSDMVDIHVGVNFQLFHSEGNYLRIQEDQDDSLRSTAAALDEATPENMRKLVGVGERMLGQQVTRVNVETGRYEKVPDEGSNADALVRMARTLSEEKTARLQRRMDEVTAAASATGF</sequence>
<feature type="transmembrane region" description="Helical" evidence="10">
    <location>
        <begin position="21"/>
        <end position="46"/>
    </location>
</feature>
<dbReference type="SUPFAM" id="SSF48371">
    <property type="entry name" value="ARM repeat"/>
    <property type="match status" value="1"/>
</dbReference>
<feature type="transmembrane region" description="Helical" evidence="10">
    <location>
        <begin position="58"/>
        <end position="77"/>
    </location>
</feature>
<evidence type="ECO:0000256" key="8">
    <source>
        <dbReference type="RuleBase" id="RU361262"/>
    </source>
</evidence>
<dbReference type="Proteomes" id="UP000007752">
    <property type="component" value="Chromosome 12"/>
</dbReference>
<feature type="short sequence motif" description="DGA/G" evidence="7">
    <location>
        <begin position="1043"/>
        <end position="1045"/>
    </location>
</feature>
<dbReference type="PROSITE" id="PS51635">
    <property type="entry name" value="PNPLA"/>
    <property type="match status" value="1"/>
</dbReference>
<dbReference type="InterPro" id="IPR016035">
    <property type="entry name" value="Acyl_Trfase/lysoPLipase"/>
</dbReference>
<dbReference type="GO" id="GO:0006952">
    <property type="term" value="P:defense response"/>
    <property type="evidence" value="ECO:0007669"/>
    <property type="project" value="UniProtKB-KW"/>
</dbReference>
<comment type="function">
    <text evidence="8">Lipolytic acyl hydrolase (LAH).</text>
</comment>
<dbReference type="AlphaFoldDB" id="B9GDN0"/>
<evidence type="ECO:0000256" key="2">
    <source>
        <dbReference type="ARBA" id="ARBA00022801"/>
    </source>
</evidence>
<feature type="region of interest" description="Disordered" evidence="9">
    <location>
        <begin position="630"/>
        <end position="679"/>
    </location>
</feature>
<dbReference type="InterPro" id="IPR016024">
    <property type="entry name" value="ARM-type_fold"/>
</dbReference>
<feature type="short sequence motif" description="GXGXXG" evidence="7">
    <location>
        <begin position="852"/>
        <end position="857"/>
    </location>
</feature>
<keyword evidence="10" id="KW-0812">Transmembrane</keyword>
<dbReference type="InterPro" id="IPR002641">
    <property type="entry name" value="PNPLA_dom"/>
</dbReference>
<comment type="domain">
    <text evidence="8">The nitrogen atoms of the two glycine residues in the GGXR motif define the oxyanion hole, and stabilize the oxyanion that forms during the nucleophilic attack by the catalytic serine during substrate cleavage.</text>
</comment>
<feature type="short sequence motif" description="GXSXG" evidence="7">
    <location>
        <begin position="890"/>
        <end position="894"/>
    </location>
</feature>
<reference evidence="12" key="2">
    <citation type="submission" date="2008-12" db="EMBL/GenBank/DDBJ databases">
        <title>Improved gene annotation of the rice (Oryza sativa) genomes.</title>
        <authorList>
            <person name="Wang J."/>
            <person name="Li R."/>
            <person name="Fan W."/>
            <person name="Huang Q."/>
            <person name="Zhang J."/>
            <person name="Zhou Y."/>
            <person name="Hu Y."/>
            <person name="Zi S."/>
            <person name="Li J."/>
            <person name="Ni P."/>
            <person name="Zheng H."/>
            <person name="Zhang Y."/>
            <person name="Zhao M."/>
            <person name="Hao Q."/>
            <person name="McDermott J."/>
            <person name="Samudrala R."/>
            <person name="Kristiansen K."/>
            <person name="Wong G.K.-S."/>
        </authorList>
    </citation>
    <scope>NUCLEOTIDE SEQUENCE</scope>
</reference>
<keyword evidence="2 7" id="KW-0378">Hydrolase</keyword>
<comment type="similarity">
    <text evidence="1 8">Belongs to the patatin family.</text>
</comment>
<evidence type="ECO:0000313" key="12">
    <source>
        <dbReference type="EMBL" id="EEE53387.1"/>
    </source>
</evidence>
<evidence type="ECO:0000256" key="3">
    <source>
        <dbReference type="ARBA" id="ARBA00022821"/>
    </source>
</evidence>
<keyword evidence="10" id="KW-1133">Transmembrane helix</keyword>
<organism evidence="12">
    <name type="scientific">Oryza sativa subsp. japonica</name>
    <name type="common">Rice</name>
    <dbReference type="NCBI Taxonomy" id="39947"/>
    <lineage>
        <taxon>Eukaryota</taxon>
        <taxon>Viridiplantae</taxon>
        <taxon>Streptophyta</taxon>
        <taxon>Embryophyta</taxon>
        <taxon>Tracheophyta</taxon>
        <taxon>Spermatophyta</taxon>
        <taxon>Magnoliopsida</taxon>
        <taxon>Liliopsida</taxon>
        <taxon>Poales</taxon>
        <taxon>Poaceae</taxon>
        <taxon>BOP clade</taxon>
        <taxon>Oryzoideae</taxon>
        <taxon>Oryzeae</taxon>
        <taxon>Oryzinae</taxon>
        <taxon>Oryza</taxon>
        <taxon>Oryza sativa</taxon>
    </lineage>
</organism>
<protein>
    <recommendedName>
        <fullName evidence="8">Patatin</fullName>
        <ecNumber evidence="8">3.1.1.-</ecNumber>
    </recommendedName>
</protein>
<dbReference type="PANTHER" id="PTHR33115">
    <property type="entry name" value="ARM REPEAT SUPERFAMILY PROTEIN"/>
    <property type="match status" value="1"/>
</dbReference>
<comment type="function">
    <text evidence="6">Possesses non-specific lipolytic acyl hydrolase (LAH) activity. Hydrolyzes phospholipids as well as galactolipids. May play a role in disease resistance.</text>
</comment>
<dbReference type="Gene3D" id="3.40.1090.10">
    <property type="entry name" value="Cytosolic phospholipase A2 catalytic domain"/>
    <property type="match status" value="1"/>
</dbReference>
<keyword evidence="4 7" id="KW-0442">Lipid degradation</keyword>
<feature type="compositionally biased region" description="Basic and acidic residues" evidence="9">
    <location>
        <begin position="631"/>
        <end position="650"/>
    </location>
</feature>
<dbReference type="iPTMnet" id="B9GDN0"/>
<feature type="domain" description="PNPLA" evidence="11">
    <location>
        <begin position="848"/>
        <end position="1056"/>
    </location>
</feature>